<evidence type="ECO:0000313" key="2">
    <source>
        <dbReference type="Proteomes" id="UP001164929"/>
    </source>
</evidence>
<name>A0AAD6QGS1_9ROSI</name>
<accession>A0AAD6QGS1</accession>
<gene>
    <name evidence="1" type="ORF">NC653_018595</name>
</gene>
<protein>
    <submittedName>
        <fullName evidence="1">Uncharacterized protein</fullName>
    </submittedName>
</protein>
<comment type="caution">
    <text evidence="1">The sequence shown here is derived from an EMBL/GenBank/DDBJ whole genome shotgun (WGS) entry which is preliminary data.</text>
</comment>
<keyword evidence="2" id="KW-1185">Reference proteome</keyword>
<proteinExistence type="predicted"/>
<dbReference type="EMBL" id="JAQIZT010000007">
    <property type="protein sequence ID" value="KAJ6990112.1"/>
    <property type="molecule type" value="Genomic_DNA"/>
</dbReference>
<reference evidence="1" key="1">
    <citation type="journal article" date="2023" name="Mol. Ecol. Resour.">
        <title>Chromosome-level genome assembly of a triploid poplar Populus alba 'Berolinensis'.</title>
        <authorList>
            <person name="Chen S."/>
            <person name="Yu Y."/>
            <person name="Wang X."/>
            <person name="Wang S."/>
            <person name="Zhang T."/>
            <person name="Zhou Y."/>
            <person name="He R."/>
            <person name="Meng N."/>
            <person name="Wang Y."/>
            <person name="Liu W."/>
            <person name="Liu Z."/>
            <person name="Liu J."/>
            <person name="Guo Q."/>
            <person name="Huang H."/>
            <person name="Sederoff R.R."/>
            <person name="Wang G."/>
            <person name="Qu G."/>
            <person name="Chen S."/>
        </authorList>
    </citation>
    <scope>NUCLEOTIDE SEQUENCE</scope>
    <source>
        <strain evidence="1">SC-2020</strain>
    </source>
</reference>
<dbReference type="AlphaFoldDB" id="A0AAD6QGS1"/>
<evidence type="ECO:0000313" key="1">
    <source>
        <dbReference type="EMBL" id="KAJ6990112.1"/>
    </source>
</evidence>
<organism evidence="1 2">
    <name type="scientific">Populus alba x Populus x berolinensis</name>
    <dbReference type="NCBI Taxonomy" id="444605"/>
    <lineage>
        <taxon>Eukaryota</taxon>
        <taxon>Viridiplantae</taxon>
        <taxon>Streptophyta</taxon>
        <taxon>Embryophyta</taxon>
        <taxon>Tracheophyta</taxon>
        <taxon>Spermatophyta</taxon>
        <taxon>Magnoliopsida</taxon>
        <taxon>eudicotyledons</taxon>
        <taxon>Gunneridae</taxon>
        <taxon>Pentapetalae</taxon>
        <taxon>rosids</taxon>
        <taxon>fabids</taxon>
        <taxon>Malpighiales</taxon>
        <taxon>Salicaceae</taxon>
        <taxon>Saliceae</taxon>
        <taxon>Populus</taxon>
    </lineage>
</organism>
<sequence>MGKIQGFWFSMYRLPGEEIGKETGPKGVLGLLWLNGLSSHEFRFTEH</sequence>
<dbReference type="Proteomes" id="UP001164929">
    <property type="component" value="Chromosome 7"/>
</dbReference>